<sequence length="158" mass="18368">MQNNDYDNLTSEAIVLLKIGKNKDEVFTLLRENHPDGQVKKCIKDAEKTIISEYTELCSKLKASGHSKSEIVNMLEEELEKNLTIKVFNNFELQVKSFLYEEIKVNLPAPEAIKDFELDTYIKKYQGDFVSYEEVKSLVINYYKHKYDIDISQSEVSI</sequence>
<proteinExistence type="predicted"/>
<dbReference type="AlphaFoldDB" id="A0AAE4BQA7"/>
<dbReference type="Proteomes" id="UP001185092">
    <property type="component" value="Unassembled WGS sequence"/>
</dbReference>
<organism evidence="1 2">
    <name type="scientific">Aureibacter tunicatorum</name>
    <dbReference type="NCBI Taxonomy" id="866807"/>
    <lineage>
        <taxon>Bacteria</taxon>
        <taxon>Pseudomonadati</taxon>
        <taxon>Bacteroidota</taxon>
        <taxon>Cytophagia</taxon>
        <taxon>Cytophagales</taxon>
        <taxon>Persicobacteraceae</taxon>
        <taxon>Aureibacter</taxon>
    </lineage>
</organism>
<evidence type="ECO:0000313" key="2">
    <source>
        <dbReference type="Proteomes" id="UP001185092"/>
    </source>
</evidence>
<dbReference type="EMBL" id="JAVDQD010000002">
    <property type="protein sequence ID" value="MDR6238884.1"/>
    <property type="molecule type" value="Genomic_DNA"/>
</dbReference>
<evidence type="ECO:0000313" key="1">
    <source>
        <dbReference type="EMBL" id="MDR6238884.1"/>
    </source>
</evidence>
<name>A0AAE4BQA7_9BACT</name>
<dbReference type="RefSeq" id="WP_309938388.1">
    <property type="nucleotide sequence ID" value="NZ_AP025305.1"/>
</dbReference>
<gene>
    <name evidence="1" type="ORF">HNQ88_001921</name>
</gene>
<accession>A0AAE4BQA7</accession>
<reference evidence="1" key="1">
    <citation type="submission" date="2023-07" db="EMBL/GenBank/DDBJ databases">
        <title>Genomic Encyclopedia of Type Strains, Phase IV (KMG-IV): sequencing the most valuable type-strain genomes for metagenomic binning, comparative biology and taxonomic classification.</title>
        <authorList>
            <person name="Goeker M."/>
        </authorList>
    </citation>
    <scope>NUCLEOTIDE SEQUENCE</scope>
    <source>
        <strain evidence="1">DSM 26174</strain>
    </source>
</reference>
<keyword evidence="2" id="KW-1185">Reference proteome</keyword>
<comment type="caution">
    <text evidence="1">The sequence shown here is derived from an EMBL/GenBank/DDBJ whole genome shotgun (WGS) entry which is preliminary data.</text>
</comment>
<protein>
    <submittedName>
        <fullName evidence="1">Uncharacterized protein</fullName>
    </submittedName>
</protein>